<evidence type="ECO:0000313" key="4">
    <source>
        <dbReference type="Proteomes" id="UP000789719"/>
    </source>
</evidence>
<dbReference type="InterPro" id="IPR023631">
    <property type="entry name" value="Amidase_dom"/>
</dbReference>
<dbReference type="PANTHER" id="PTHR11895:SF7">
    <property type="entry name" value="GLUTAMYL-TRNA(GLN) AMIDOTRANSFERASE SUBUNIT A, MITOCHONDRIAL"/>
    <property type="match status" value="1"/>
</dbReference>
<comment type="similarity">
    <text evidence="1">Belongs to the amidase family.</text>
</comment>
<evidence type="ECO:0000313" key="3">
    <source>
        <dbReference type="EMBL" id="CAH0418756.1"/>
    </source>
</evidence>
<keyword evidence="3" id="KW-0378">Hydrolase</keyword>
<name>A0ABM8ZB60_9LACO</name>
<dbReference type="SUPFAM" id="SSF75304">
    <property type="entry name" value="Amidase signature (AS) enzymes"/>
    <property type="match status" value="1"/>
</dbReference>
<proteinExistence type="inferred from homology"/>
<dbReference type="NCBIfam" id="NF005099">
    <property type="entry name" value="PRK06529.1"/>
    <property type="match status" value="1"/>
</dbReference>
<evidence type="ECO:0000259" key="2">
    <source>
        <dbReference type="Pfam" id="PF01425"/>
    </source>
</evidence>
<accession>A0ABM8ZB60</accession>
<dbReference type="Proteomes" id="UP000789719">
    <property type="component" value="Unassembled WGS sequence"/>
</dbReference>
<dbReference type="InterPro" id="IPR036928">
    <property type="entry name" value="AS_sf"/>
</dbReference>
<organism evidence="3 4">
    <name type="scientific">Periweissella ghanensis</name>
    <dbReference type="NCBI Taxonomy" id="467997"/>
    <lineage>
        <taxon>Bacteria</taxon>
        <taxon>Bacillati</taxon>
        <taxon>Bacillota</taxon>
        <taxon>Bacilli</taxon>
        <taxon>Lactobacillales</taxon>
        <taxon>Lactobacillaceae</taxon>
        <taxon>Periweissella</taxon>
    </lineage>
</organism>
<comment type="caution">
    <text evidence="3">The sequence shown here is derived from an EMBL/GenBank/DDBJ whole genome shotgun (WGS) entry which is preliminary data.</text>
</comment>
<evidence type="ECO:0000256" key="1">
    <source>
        <dbReference type="ARBA" id="ARBA00009199"/>
    </source>
</evidence>
<dbReference type="GO" id="GO:0019874">
    <property type="term" value="F:6-aminohexanoate-cyclic-dimer hydrolase activity"/>
    <property type="evidence" value="ECO:0007669"/>
    <property type="project" value="UniProtKB-EC"/>
</dbReference>
<dbReference type="EMBL" id="CAKKNT010000014">
    <property type="protein sequence ID" value="CAH0418756.1"/>
    <property type="molecule type" value="Genomic_DNA"/>
</dbReference>
<protein>
    <submittedName>
        <fullName evidence="3">6-aminohexanoate-cyclic-dimer hydrolase</fullName>
        <ecNumber evidence="3">3.5.2.12</ecNumber>
    </submittedName>
</protein>
<dbReference type="Gene3D" id="3.90.1300.10">
    <property type="entry name" value="Amidase signature (AS) domain"/>
    <property type="match status" value="1"/>
</dbReference>
<dbReference type="PANTHER" id="PTHR11895">
    <property type="entry name" value="TRANSAMIDASE"/>
    <property type="match status" value="1"/>
</dbReference>
<reference evidence="3 4" key="1">
    <citation type="submission" date="2021-11" db="EMBL/GenBank/DDBJ databases">
        <authorList>
            <person name="Depoorter E."/>
        </authorList>
    </citation>
    <scope>NUCLEOTIDE SEQUENCE [LARGE SCALE GENOMIC DNA]</scope>
    <source>
        <strain evidence="3 4">LMG 24286</strain>
    </source>
</reference>
<dbReference type="EC" id="3.5.2.12" evidence="3"/>
<feature type="domain" description="Amidase" evidence="2">
    <location>
        <begin position="24"/>
        <end position="474"/>
    </location>
</feature>
<dbReference type="RefSeq" id="WP_230098838.1">
    <property type="nucleotide sequence ID" value="NZ_CAKKNT010000014.1"/>
</dbReference>
<keyword evidence="4" id="KW-1185">Reference proteome</keyword>
<sequence>MNLAYDATALAQQIRTQQTTSVALVEQALTAIKITNSRLNAVTHLRTTAALNEARYYDAHPSQRPFAGVPILLKDLGQDLVGLAATSGSRLFKTNVATKTDNFVQAIIDAGFVIIGNTNAPEFGFKNITDPTLFGPTRNPWNPAYYSGGSSGGSASALAANLVSIVTASDGGGSIRIPAAFSGLIGLKPTRGRVPVGPNGWRGWQGASISFGLTRSMRDTASLLDALQCYQPAAPFSTPVFTPGFTKALTTSLPPKLTVAYSLKSPVGTTVSDDAIKGVLTAVDFLNQHGIATVEIDNPLDGIAMMESYYVINGGETAAMFASIEAAMQRPLTRDDMELTTWTIYQAGLPLTAVDYSQTLATWDQASFVMDNFLQTYDLFLTPTTATTAPKIDGQPLMTAATIDKMLHVTELSKQARLDLVYEFFADSLALTPFTQQANLTGQPAISLPTTLASNGLPLGIQFTARKGREDLLLQIGQLFEQAQQFKFLHPTIN</sequence>
<gene>
    <name evidence="3" type="primary">nylA</name>
    <name evidence="3" type="ORF">WGH24286_01190</name>
</gene>
<dbReference type="InterPro" id="IPR000120">
    <property type="entry name" value="Amidase"/>
</dbReference>
<dbReference type="Pfam" id="PF01425">
    <property type="entry name" value="Amidase"/>
    <property type="match status" value="1"/>
</dbReference>